<dbReference type="GO" id="GO:0022857">
    <property type="term" value="F:transmembrane transporter activity"/>
    <property type="evidence" value="ECO:0007669"/>
    <property type="project" value="UniProtKB-UniRule"/>
</dbReference>
<dbReference type="PANTHER" id="PTHR43849">
    <property type="entry name" value="BLL3936 PROTEIN"/>
    <property type="match status" value="1"/>
</dbReference>
<dbReference type="Proteomes" id="UP000289200">
    <property type="component" value="Unassembled WGS sequence"/>
</dbReference>
<evidence type="ECO:0000256" key="2">
    <source>
        <dbReference type="SAM" id="MobiDB-lite"/>
    </source>
</evidence>
<dbReference type="InterPro" id="IPR011853">
    <property type="entry name" value="TRAP_DctM-Dct_fused"/>
</dbReference>
<feature type="transmembrane region" description="Helical" evidence="3">
    <location>
        <begin position="657"/>
        <end position="681"/>
    </location>
</feature>
<feature type="transmembrane region" description="Helical" evidence="3">
    <location>
        <begin position="500"/>
        <end position="524"/>
    </location>
</feature>
<dbReference type="EMBL" id="UWOC01000002">
    <property type="protein sequence ID" value="VCU06932.1"/>
    <property type="molecule type" value="Genomic_DNA"/>
</dbReference>
<keyword evidence="3" id="KW-0812">Transmembrane</keyword>
<feature type="transmembrane region" description="Helical" evidence="3">
    <location>
        <begin position="447"/>
        <end position="480"/>
    </location>
</feature>
<dbReference type="GO" id="GO:0005886">
    <property type="term" value="C:plasma membrane"/>
    <property type="evidence" value="ECO:0007669"/>
    <property type="project" value="UniProtKB-SubCell"/>
</dbReference>
<keyword evidence="3" id="KW-1133">Transmembrane helix</keyword>
<dbReference type="PANTHER" id="PTHR43849:SF2">
    <property type="entry name" value="BLL3936 PROTEIN"/>
    <property type="match status" value="1"/>
</dbReference>
<feature type="transmembrane region" description="Helical" evidence="3">
    <location>
        <begin position="721"/>
        <end position="738"/>
    </location>
</feature>
<feature type="transmembrane region" description="Helical" evidence="3">
    <location>
        <begin position="397"/>
        <end position="416"/>
    </location>
</feature>
<evidence type="ECO:0000313" key="6">
    <source>
        <dbReference type="Proteomes" id="UP000289200"/>
    </source>
</evidence>
<evidence type="ECO:0000259" key="4">
    <source>
        <dbReference type="Pfam" id="PF06808"/>
    </source>
</evidence>
<dbReference type="OrthoDB" id="9759894at2"/>
<keyword evidence="1" id="KW-0997">Cell inner membrane</keyword>
<keyword evidence="1" id="KW-0813">Transport</keyword>
<evidence type="ECO:0000256" key="3">
    <source>
        <dbReference type="SAM" id="Phobius"/>
    </source>
</evidence>
<dbReference type="RefSeq" id="WP_129607143.1">
    <property type="nucleotide sequence ID" value="NZ_UWOC01000002.1"/>
</dbReference>
<accession>A0A447CP32</accession>
<feature type="transmembrane region" description="Helical" evidence="3">
    <location>
        <begin position="629"/>
        <end position="651"/>
    </location>
</feature>
<feature type="transmembrane region" description="Helical" evidence="3">
    <location>
        <begin position="146"/>
        <end position="164"/>
    </location>
</feature>
<feature type="transmembrane region" description="Helical" evidence="3">
    <location>
        <begin position="360"/>
        <end position="385"/>
    </location>
</feature>
<feature type="transmembrane region" description="Helical" evidence="3">
    <location>
        <begin position="693"/>
        <end position="715"/>
    </location>
</feature>
<dbReference type="Pfam" id="PF06808">
    <property type="entry name" value="DctM"/>
    <property type="match status" value="1"/>
</dbReference>
<name>A0A447CP32_9BRAD</name>
<protein>
    <submittedName>
        <fullName evidence="5">C4-dicarboxylate TRAP transporter large permease protein DctM</fullName>
    </submittedName>
</protein>
<feature type="transmembrane region" description="Helical" evidence="3">
    <location>
        <begin position="176"/>
        <end position="193"/>
    </location>
</feature>
<feature type="domain" description="TRAP C4-dicarboxylate transport system permease DctM subunit" evidence="4">
    <location>
        <begin position="214"/>
        <end position="634"/>
    </location>
</feature>
<feature type="region of interest" description="Disordered" evidence="2">
    <location>
        <begin position="1"/>
        <end position="79"/>
    </location>
</feature>
<dbReference type="AlphaFoldDB" id="A0A447CP32"/>
<sequence>MADERTGAHSAPPSGSGRQPSSDGTAAATPGAPASSPGSPLPGSSLYGAADKNDPFRPLEPPPGYVPGSSGRPAPVDSALPDVRLTSQGAISDEALRKAEAYIEQEEGAANRLSGRAGMIVTAIAVVSTLFHLYAAYAIVPTQTLRYVHVAFVMALCFLLFPLATRFRNAIRWWDVVAAIASVGILGYALIGGEEFTDRATMPDHLDVVLGVVFIVLLLEATRRTTGWIMPVVAILFIVYALVGPHLPAPWTHRGYTFTRLVGHLFITLEGIFGVAVDVSSSLIIMFTIYGAFLQHSGAGKFFINFSLAVMGGKPNSAGRTVVLSSFLLGGPSGSGVATTVTIGAVAYPMMARAGFEKNAAGGLLAAGGLGAILSPPVLGAAAFLIAEFLKISYLDVIWMALIPTCLYYLSLLFMVELDARRFGAKAVPYDTSLTIPQMLRRYGFHFTSLVAVVGFMVAGYSPMLSVFWSTLLVLGLSFLRPDTALWPKKLVRALADGTIGVLNAATTCASAGIIVGVVTLTGLGLKFSSIVLAYAGNSLLLTALYTALIVWIVGLAVPVTASYIICAVIAAPALIKLGVPEFAAHMFIFYYAVLSEVSPPTALSPFAAAAITGGDPYRTTLQAWKYTLPAFLVPFVFILDPLGVGLLMAVPKGGTVLDVVLIALKTAIGLGALAVAAQGWAWRAVAAGERGLWIVAGLLLVFPSLLEPATEWLVGVDVPHPAWFGLALVALLVLHQIRTRGEARPA</sequence>
<organism evidence="5 6">
    <name type="scientific">Rhodoplanes serenus</name>
    <dbReference type="NCBI Taxonomy" id="200615"/>
    <lineage>
        <taxon>Bacteria</taxon>
        <taxon>Pseudomonadati</taxon>
        <taxon>Pseudomonadota</taxon>
        <taxon>Alphaproteobacteria</taxon>
        <taxon>Hyphomicrobiales</taxon>
        <taxon>Nitrobacteraceae</taxon>
        <taxon>Rhodoplanes</taxon>
    </lineage>
</organism>
<dbReference type="InterPro" id="IPR010656">
    <property type="entry name" value="DctM"/>
</dbReference>
<feature type="transmembrane region" description="Helical" evidence="3">
    <location>
        <begin position="120"/>
        <end position="140"/>
    </location>
</feature>
<reference evidence="6" key="1">
    <citation type="submission" date="2018-10" db="EMBL/GenBank/DDBJ databases">
        <authorList>
            <person name="Peiro R."/>
            <person name="Begona"/>
            <person name="Cbmso G."/>
            <person name="Lopez M."/>
            <person name="Gonzalez S."/>
            <person name="Sacristan E."/>
            <person name="Castillo E."/>
        </authorList>
    </citation>
    <scope>NUCLEOTIDE SEQUENCE [LARGE SCALE GENOMIC DNA]</scope>
</reference>
<keyword evidence="6" id="KW-1185">Reference proteome</keyword>
<feature type="transmembrane region" description="Helical" evidence="3">
    <location>
        <begin position="228"/>
        <end position="247"/>
    </location>
</feature>
<feature type="compositionally biased region" description="Low complexity" evidence="2">
    <location>
        <begin position="24"/>
        <end position="49"/>
    </location>
</feature>
<evidence type="ECO:0000256" key="1">
    <source>
        <dbReference type="RuleBase" id="RU369079"/>
    </source>
</evidence>
<feature type="transmembrane region" description="Helical" evidence="3">
    <location>
        <begin position="531"/>
        <end position="555"/>
    </location>
</feature>
<comment type="function">
    <text evidence="1">Part of the tripartite ATP-independent periplasmic (TRAP) transport system.</text>
</comment>
<feature type="transmembrane region" description="Helical" evidence="3">
    <location>
        <begin position="561"/>
        <end position="580"/>
    </location>
</feature>
<dbReference type="NCBIfam" id="TIGR02123">
    <property type="entry name" value="TRAP_fused"/>
    <property type="match status" value="1"/>
</dbReference>
<evidence type="ECO:0000313" key="5">
    <source>
        <dbReference type="EMBL" id="VCU06932.1"/>
    </source>
</evidence>
<keyword evidence="3" id="KW-0472">Membrane</keyword>
<comment type="caution">
    <text evidence="5">The sequence shown here is derived from an EMBL/GenBank/DDBJ whole genome shotgun (WGS) entry which is preliminary data.</text>
</comment>
<comment type="subcellular location">
    <subcellularLocation>
        <location evidence="1">Cell inner membrane</location>
        <topology evidence="1">Multi-pass membrane protein</topology>
    </subcellularLocation>
</comment>
<proteinExistence type="predicted"/>
<keyword evidence="1" id="KW-1003">Cell membrane</keyword>
<gene>
    <name evidence="5" type="primary">dctM_1</name>
    <name evidence="5" type="ORF">RHODGE_RHODGE_00022</name>
</gene>
<feature type="transmembrane region" description="Helical" evidence="3">
    <location>
        <begin position="267"/>
        <end position="293"/>
    </location>
</feature>
<feature type="transmembrane region" description="Helical" evidence="3">
    <location>
        <begin position="205"/>
        <end position="221"/>
    </location>
</feature>